<sequence length="70" mass="7778">MEQPEVAALKTQQKQKQRQDQKIAAFGSSYAPVEAVEGCDLLLSGAPLLCSHTLSQSFWIRFLALYDFSS</sequence>
<evidence type="ECO:0000313" key="1">
    <source>
        <dbReference type="EMBL" id="KAB0504145.1"/>
    </source>
</evidence>
<dbReference type="AlphaFoldDB" id="A0A7V7TLB9"/>
<dbReference type="RefSeq" id="WP_151152224.1">
    <property type="nucleotide sequence ID" value="NZ_JABTYG010000002.1"/>
</dbReference>
<proteinExistence type="predicted"/>
<organism evidence="1 2">
    <name type="scientific">Pseudomonas lini</name>
    <dbReference type="NCBI Taxonomy" id="163011"/>
    <lineage>
        <taxon>Bacteria</taxon>
        <taxon>Pseudomonadati</taxon>
        <taxon>Pseudomonadota</taxon>
        <taxon>Gammaproteobacteria</taxon>
        <taxon>Pseudomonadales</taxon>
        <taxon>Pseudomonadaceae</taxon>
        <taxon>Pseudomonas</taxon>
    </lineage>
</organism>
<name>A0A7V7TLB9_9PSED</name>
<evidence type="ECO:0000313" key="2">
    <source>
        <dbReference type="Proteomes" id="UP000434925"/>
    </source>
</evidence>
<accession>A0A7V7TLB9</accession>
<comment type="caution">
    <text evidence="1">The sequence shown here is derived from an EMBL/GenBank/DDBJ whole genome shotgun (WGS) entry which is preliminary data.</text>
</comment>
<dbReference type="Proteomes" id="UP000434925">
    <property type="component" value="Unassembled WGS sequence"/>
</dbReference>
<dbReference type="EMBL" id="VZPO01000005">
    <property type="protein sequence ID" value="KAB0504145.1"/>
    <property type="molecule type" value="Genomic_DNA"/>
</dbReference>
<reference evidence="1 2" key="1">
    <citation type="submission" date="2019-09" db="EMBL/GenBank/DDBJ databases">
        <title>Draft genome sequences of 48 bacterial type strains from the CCUG.</title>
        <authorList>
            <person name="Tunovic T."/>
            <person name="Pineiro-Iglesias B."/>
            <person name="Unosson C."/>
            <person name="Inganas E."/>
            <person name="Ohlen M."/>
            <person name="Cardew S."/>
            <person name="Jensie-Markopoulos S."/>
            <person name="Salva-Serra F."/>
            <person name="Jaen-Luchoro D."/>
            <person name="Karlsson R."/>
            <person name="Svensson-Stadler L."/>
            <person name="Chun J."/>
            <person name="Moore E."/>
        </authorList>
    </citation>
    <scope>NUCLEOTIDE SEQUENCE [LARGE SCALE GENOMIC DNA]</scope>
    <source>
        <strain evidence="1 2">CCUG 51522</strain>
    </source>
</reference>
<protein>
    <submittedName>
        <fullName evidence="1">Uncharacterized protein</fullName>
    </submittedName>
</protein>
<gene>
    <name evidence="1" type="ORF">F7R14_13830</name>
</gene>